<evidence type="ECO:0000256" key="9">
    <source>
        <dbReference type="ARBA" id="ARBA00023239"/>
    </source>
</evidence>
<reference evidence="14 15" key="1">
    <citation type="submission" date="2023-10" db="EMBL/GenBank/DDBJ databases">
        <title>Bacteria for the degradation of biodegradable plastic PBAT(Polybutylene adipate terephthalate).</title>
        <authorList>
            <person name="Weon H.-Y."/>
            <person name="Yeon J."/>
        </authorList>
    </citation>
    <scope>NUCLEOTIDE SEQUENCE [LARGE SCALE GENOMIC DNA]</scope>
    <source>
        <strain evidence="14 15">SBD 7-3</strain>
    </source>
</reference>
<dbReference type="PRINTS" id="PR00146">
    <property type="entry name" value="DHPICSNTHASE"/>
</dbReference>
<proteinExistence type="inferred from homology"/>
<keyword evidence="8 12" id="KW-0457">Lysine biosynthesis</keyword>
<accession>A0ABZ0CMV4</accession>
<dbReference type="PANTHER" id="PTHR12128:SF66">
    <property type="entry name" value="4-HYDROXY-2-OXOGLUTARATE ALDOLASE, MITOCHONDRIAL"/>
    <property type="match status" value="1"/>
</dbReference>
<dbReference type="NCBIfam" id="TIGR00674">
    <property type="entry name" value="dapA"/>
    <property type="match status" value="1"/>
</dbReference>
<evidence type="ECO:0000256" key="5">
    <source>
        <dbReference type="ARBA" id="ARBA00022490"/>
    </source>
</evidence>
<evidence type="ECO:0000256" key="3">
    <source>
        <dbReference type="ARBA" id="ARBA00007592"/>
    </source>
</evidence>
<comment type="catalytic activity">
    <reaction evidence="11 12">
        <text>L-aspartate 4-semialdehyde + pyruvate = (2S,4S)-4-hydroxy-2,3,4,5-tetrahydrodipicolinate + H2O + H(+)</text>
        <dbReference type="Rhea" id="RHEA:34171"/>
        <dbReference type="ChEBI" id="CHEBI:15361"/>
        <dbReference type="ChEBI" id="CHEBI:15377"/>
        <dbReference type="ChEBI" id="CHEBI:15378"/>
        <dbReference type="ChEBI" id="CHEBI:67139"/>
        <dbReference type="ChEBI" id="CHEBI:537519"/>
        <dbReference type="EC" id="4.3.3.7"/>
    </reaction>
</comment>
<dbReference type="GO" id="GO:0008840">
    <property type="term" value="F:4-hydroxy-tetrahydrodipicolinate synthase activity"/>
    <property type="evidence" value="ECO:0007669"/>
    <property type="project" value="UniProtKB-EC"/>
</dbReference>
<feature type="binding site" evidence="12">
    <location>
        <position position="49"/>
    </location>
    <ligand>
        <name>pyruvate</name>
        <dbReference type="ChEBI" id="CHEBI:15361"/>
    </ligand>
</feature>
<comment type="caution">
    <text evidence="12">Was originally thought to be a dihydrodipicolinate synthase (DHDPS), catalyzing the condensation of (S)-aspartate-beta-semialdehyde [(S)-ASA] and pyruvate to dihydrodipicolinate (DHDP). However, it was shown in E.coli that the product of the enzymatic reaction is not dihydrodipicolinate but in fact (4S)-4-hydroxy-2,3,4,5-tetrahydro-(2S)-dipicolinic acid (HTPA), and that the consecutive dehydration reaction leading to DHDP is not spontaneous but catalyzed by DapB.</text>
</comment>
<evidence type="ECO:0000256" key="6">
    <source>
        <dbReference type="ARBA" id="ARBA00022605"/>
    </source>
</evidence>
<organism evidence="14 15">
    <name type="scientific">Piscinibacter gummiphilus</name>
    <dbReference type="NCBI Taxonomy" id="946333"/>
    <lineage>
        <taxon>Bacteria</taxon>
        <taxon>Pseudomonadati</taxon>
        <taxon>Pseudomonadota</taxon>
        <taxon>Betaproteobacteria</taxon>
        <taxon>Burkholderiales</taxon>
        <taxon>Sphaerotilaceae</taxon>
        <taxon>Piscinibacter</taxon>
    </lineage>
</organism>
<feature type="active site" description="Schiff-base intermediate with substrate" evidence="12">
    <location>
        <position position="164"/>
    </location>
</feature>
<feature type="active site" description="Proton donor/acceptor" evidence="12">
    <location>
        <position position="136"/>
    </location>
</feature>
<evidence type="ECO:0000256" key="7">
    <source>
        <dbReference type="ARBA" id="ARBA00022915"/>
    </source>
</evidence>
<keyword evidence="5 12" id="KW-0963">Cytoplasm</keyword>
<keyword evidence="10 12" id="KW-0704">Schiff base</keyword>
<dbReference type="InterPro" id="IPR005263">
    <property type="entry name" value="DapA"/>
</dbReference>
<evidence type="ECO:0000256" key="8">
    <source>
        <dbReference type="ARBA" id="ARBA00023154"/>
    </source>
</evidence>
<comment type="similarity">
    <text evidence="3 12 13">Belongs to the DapA family.</text>
</comment>
<keyword evidence="15" id="KW-1185">Reference proteome</keyword>
<evidence type="ECO:0000256" key="13">
    <source>
        <dbReference type="PIRNR" id="PIRNR001365"/>
    </source>
</evidence>
<sequence>MGQFVDLSGFWIPLVTPFQGDQVDLPALQRLVGHLAKAPITGFVACGSTGEAESLTHAEQLAVLDTVLAHGHDKPVIMGMAGTRLDDMLPHLHDITRRPVAAVLISAPYYLRPSQAGIAAHFRALADASAAPVMLYDVPVRTGVQMTLDTLLGLAAHPNIRGIKDCGGDEDKTRALVDDGRLTVLAGDDHRIFSTVCMGGAGAIAASGHLLPQHYARLVASARDGRLAEARRLYHALAPLSLALFAEPNPSVSKAVLARQGWMSDALRPPHSPASVEAVQRAWVALEAAERKLSA</sequence>
<evidence type="ECO:0000256" key="2">
    <source>
        <dbReference type="ARBA" id="ARBA00005120"/>
    </source>
</evidence>
<keyword evidence="9 12" id="KW-0456">Lyase</keyword>
<feature type="binding site" evidence="12">
    <location>
        <position position="204"/>
    </location>
    <ligand>
        <name>pyruvate</name>
        <dbReference type="ChEBI" id="CHEBI:15361"/>
    </ligand>
</feature>
<dbReference type="InterPro" id="IPR002220">
    <property type="entry name" value="DapA-like"/>
</dbReference>
<evidence type="ECO:0000313" key="14">
    <source>
        <dbReference type="EMBL" id="WOB06302.1"/>
    </source>
</evidence>
<dbReference type="InterPro" id="IPR013785">
    <property type="entry name" value="Aldolase_TIM"/>
</dbReference>
<comment type="subunit">
    <text evidence="12">Homotetramer; dimer of dimers.</text>
</comment>
<evidence type="ECO:0000256" key="10">
    <source>
        <dbReference type="ARBA" id="ARBA00023270"/>
    </source>
</evidence>
<dbReference type="SUPFAM" id="SSF51569">
    <property type="entry name" value="Aldolase"/>
    <property type="match status" value="1"/>
</dbReference>
<evidence type="ECO:0000256" key="12">
    <source>
        <dbReference type="HAMAP-Rule" id="MF_00418"/>
    </source>
</evidence>
<feature type="site" description="Part of a proton relay during catalysis" evidence="12">
    <location>
        <position position="110"/>
    </location>
</feature>
<keyword evidence="6 12" id="KW-0028">Amino-acid biosynthesis</keyword>
<gene>
    <name evidence="12 14" type="primary">dapA</name>
    <name evidence="14" type="ORF">RXV79_15360</name>
</gene>
<dbReference type="InterPro" id="IPR020625">
    <property type="entry name" value="Schiff_base-form_aldolases_AS"/>
</dbReference>
<dbReference type="PIRSF" id="PIRSF001365">
    <property type="entry name" value="DHDPS"/>
    <property type="match status" value="1"/>
</dbReference>
<dbReference type="HAMAP" id="MF_00418">
    <property type="entry name" value="DapA"/>
    <property type="match status" value="1"/>
</dbReference>
<evidence type="ECO:0000313" key="15">
    <source>
        <dbReference type="Proteomes" id="UP001303946"/>
    </source>
</evidence>
<dbReference type="RefSeq" id="WP_316698699.1">
    <property type="nucleotide sequence ID" value="NZ_CP136336.1"/>
</dbReference>
<protein>
    <recommendedName>
        <fullName evidence="4 12">4-hydroxy-tetrahydrodipicolinate synthase</fullName>
        <shortName evidence="12">HTPA synthase</shortName>
        <ecNumber evidence="4 12">4.3.3.7</ecNumber>
    </recommendedName>
</protein>
<comment type="pathway">
    <text evidence="2 12">Amino-acid biosynthesis; L-lysine biosynthesis via DAP pathway; (S)-tetrahydrodipicolinate from L-aspartate: step 3/4.</text>
</comment>
<dbReference type="Proteomes" id="UP001303946">
    <property type="component" value="Chromosome"/>
</dbReference>
<name>A0ABZ0CMV4_9BURK</name>
<feature type="site" description="Part of a proton relay during catalysis" evidence="12">
    <location>
        <position position="48"/>
    </location>
</feature>
<evidence type="ECO:0000256" key="11">
    <source>
        <dbReference type="ARBA" id="ARBA00047836"/>
    </source>
</evidence>
<keyword evidence="7 12" id="KW-0220">Diaminopimelate biosynthesis</keyword>
<dbReference type="EC" id="4.3.3.7" evidence="4 12"/>
<evidence type="ECO:0000256" key="4">
    <source>
        <dbReference type="ARBA" id="ARBA00012086"/>
    </source>
</evidence>
<dbReference type="Gene3D" id="3.20.20.70">
    <property type="entry name" value="Aldolase class I"/>
    <property type="match status" value="1"/>
</dbReference>
<dbReference type="PROSITE" id="PS00666">
    <property type="entry name" value="DHDPS_2"/>
    <property type="match status" value="1"/>
</dbReference>
<dbReference type="EMBL" id="CP136336">
    <property type="protein sequence ID" value="WOB06302.1"/>
    <property type="molecule type" value="Genomic_DNA"/>
</dbReference>
<dbReference type="PANTHER" id="PTHR12128">
    <property type="entry name" value="DIHYDRODIPICOLINATE SYNTHASE"/>
    <property type="match status" value="1"/>
</dbReference>
<dbReference type="Pfam" id="PF00701">
    <property type="entry name" value="DHDPS"/>
    <property type="match status" value="1"/>
</dbReference>
<evidence type="ECO:0000256" key="1">
    <source>
        <dbReference type="ARBA" id="ARBA00003294"/>
    </source>
</evidence>
<comment type="function">
    <text evidence="1 12">Catalyzes the condensation of (S)-aspartate-beta-semialdehyde [(S)-ASA] and pyruvate to 4-hydroxy-tetrahydrodipicolinate (HTPA).</text>
</comment>
<dbReference type="SMART" id="SM01130">
    <property type="entry name" value="DHDPS"/>
    <property type="match status" value="1"/>
</dbReference>
<comment type="subcellular location">
    <subcellularLocation>
        <location evidence="12">Cytoplasm</location>
    </subcellularLocation>
</comment>